<dbReference type="AlphaFoldDB" id="A0A9X3YH35"/>
<name>A0A9X3YH35_9GAMM</name>
<dbReference type="SMART" id="SM00860">
    <property type="entry name" value="SMI1_KNR4"/>
    <property type="match status" value="2"/>
</dbReference>
<feature type="domain" description="Knr4/Smi1-like" evidence="1">
    <location>
        <begin position="268"/>
        <end position="397"/>
    </location>
</feature>
<sequence length="408" mass="43424">MILLLMLASLAMPGESAMRAHRAATCQAAGSIRIDSPRMTAPHPHDEDLSMREAEVQKLDFAKLVRDVAATAPPAPGPATDDDISAAQARNGTALPEEIVGLYRAADGVPAVHIVPLSALVRARARSDIHLDEIAQDGEIVAWPQAGEAAQPLTVPVDAAGRWLVLTPPRVASLLLYDAGATPAAAGYRLYETDGGDGVTAYRDLRDWLEGVHVRLTRQAARMARFDAAVDAARTRLAALAMPALLAERARTEPSHPLFKRIPTPAIPAAAAAIAEAERRIGRPLPDDLRAIYALQNGEMALRIFPVESVRPLDLSRHGEAISAILEGAPLTPYSRRSPRFPADANALAGCHVVGGAPGREADSPALLWCPEAEAAARILDLHAQRAYPTLTDYVREAVARADAAQVL</sequence>
<organism evidence="2 3">
    <name type="scientific">Tahibacter soli</name>
    <dbReference type="NCBI Taxonomy" id="2983605"/>
    <lineage>
        <taxon>Bacteria</taxon>
        <taxon>Pseudomonadati</taxon>
        <taxon>Pseudomonadota</taxon>
        <taxon>Gammaproteobacteria</taxon>
        <taxon>Lysobacterales</taxon>
        <taxon>Rhodanobacteraceae</taxon>
        <taxon>Tahibacter</taxon>
    </lineage>
</organism>
<evidence type="ECO:0000313" key="2">
    <source>
        <dbReference type="EMBL" id="MDC8012234.1"/>
    </source>
</evidence>
<reference evidence="2" key="1">
    <citation type="submission" date="2023-02" db="EMBL/GenBank/DDBJ databases">
        <title>Tahibacter soli sp. nov. isolated from soil.</title>
        <authorList>
            <person name="Baek J.H."/>
            <person name="Lee J.K."/>
            <person name="Choi D.G."/>
            <person name="Jeon C.O."/>
        </authorList>
    </citation>
    <scope>NUCLEOTIDE SEQUENCE</scope>
    <source>
        <strain evidence="2">BL</strain>
    </source>
</reference>
<dbReference type="RefSeq" id="WP_263543482.1">
    <property type="nucleotide sequence ID" value="NZ_JAOVZO020000003.1"/>
</dbReference>
<feature type="domain" description="Knr4/Smi1-like" evidence="1">
    <location>
        <begin position="78"/>
        <end position="211"/>
    </location>
</feature>
<dbReference type="Proteomes" id="UP001139971">
    <property type="component" value="Unassembled WGS sequence"/>
</dbReference>
<gene>
    <name evidence="2" type="ORF">OD750_006700</name>
</gene>
<protein>
    <recommendedName>
        <fullName evidence="1">Knr4/Smi1-like domain-containing protein</fullName>
    </recommendedName>
</protein>
<comment type="caution">
    <text evidence="2">The sequence shown here is derived from an EMBL/GenBank/DDBJ whole genome shotgun (WGS) entry which is preliminary data.</text>
</comment>
<dbReference type="InterPro" id="IPR018958">
    <property type="entry name" value="Knr4/Smi1-like_dom"/>
</dbReference>
<accession>A0A9X3YH35</accession>
<keyword evidence="3" id="KW-1185">Reference proteome</keyword>
<proteinExistence type="predicted"/>
<evidence type="ECO:0000259" key="1">
    <source>
        <dbReference type="SMART" id="SM00860"/>
    </source>
</evidence>
<dbReference type="EMBL" id="JAOVZO020000003">
    <property type="protein sequence ID" value="MDC8012234.1"/>
    <property type="molecule type" value="Genomic_DNA"/>
</dbReference>
<evidence type="ECO:0000313" key="3">
    <source>
        <dbReference type="Proteomes" id="UP001139971"/>
    </source>
</evidence>